<protein>
    <submittedName>
        <fullName evidence="1">Phosphohistidine phosphatase sixA</fullName>
        <ecNumber evidence="1">3.1.3.-</ecNumber>
    </submittedName>
</protein>
<accession>A0A377GBN6</accession>
<evidence type="ECO:0000313" key="2">
    <source>
        <dbReference type="Proteomes" id="UP000254554"/>
    </source>
</evidence>
<evidence type="ECO:0000313" key="1">
    <source>
        <dbReference type="EMBL" id="STO22225.1"/>
    </source>
</evidence>
<organism evidence="1 2">
    <name type="scientific">Fluoribacter dumoffii</name>
    <dbReference type="NCBI Taxonomy" id="463"/>
    <lineage>
        <taxon>Bacteria</taxon>
        <taxon>Pseudomonadati</taxon>
        <taxon>Pseudomonadota</taxon>
        <taxon>Gammaproteobacteria</taxon>
        <taxon>Legionellales</taxon>
        <taxon>Legionellaceae</taxon>
        <taxon>Fluoribacter</taxon>
    </lineage>
</organism>
<dbReference type="STRING" id="1094715.GCA_000236165_02155"/>
<gene>
    <name evidence="1" type="primary">sixA</name>
    <name evidence="1" type="ORF">NCTC11370_02311</name>
</gene>
<dbReference type="GO" id="GO:0005737">
    <property type="term" value="C:cytoplasm"/>
    <property type="evidence" value="ECO:0007669"/>
    <property type="project" value="InterPro"/>
</dbReference>
<dbReference type="AlphaFoldDB" id="A0A377GBN6"/>
<keyword evidence="1" id="KW-0378">Hydrolase</keyword>
<keyword evidence="2" id="KW-1185">Reference proteome</keyword>
<dbReference type="InterPro" id="IPR013078">
    <property type="entry name" value="His_Pase_superF_clade-1"/>
</dbReference>
<name>A0A377GBN6_9GAMM</name>
<dbReference type="RefSeq" id="WP_010654335.1">
    <property type="nucleotide sequence ID" value="NZ_JAPHOO010000001.1"/>
</dbReference>
<dbReference type="EMBL" id="UGGT01000001">
    <property type="protein sequence ID" value="STO22225.1"/>
    <property type="molecule type" value="Genomic_DNA"/>
</dbReference>
<dbReference type="GeneID" id="93293080"/>
<sequence>MKIYLVQHGESLDKEMDPQQSLSPKGINDIEKLGQYLDHNKTEIDHIFHSGKRRAEQSASILASHFSSLMESEIHPGLNPLDDVNPIVSEINQQQKDIMLVGHMPFLGKLVSKLVVLDEEKSLVAFVPGTITCLERTDAGKWQINWIRRPDK</sequence>
<dbReference type="NCBIfam" id="TIGR00249">
    <property type="entry name" value="sixA"/>
    <property type="match status" value="1"/>
</dbReference>
<dbReference type="CDD" id="cd07067">
    <property type="entry name" value="HP_PGM_like"/>
    <property type="match status" value="1"/>
</dbReference>
<dbReference type="OrthoDB" id="9810154at2"/>
<dbReference type="SUPFAM" id="SSF53254">
    <property type="entry name" value="Phosphoglycerate mutase-like"/>
    <property type="match status" value="1"/>
</dbReference>
<dbReference type="InterPro" id="IPR004449">
    <property type="entry name" value="SixA"/>
</dbReference>
<dbReference type="InterPro" id="IPR029033">
    <property type="entry name" value="His_PPase_superfam"/>
</dbReference>
<reference evidence="1 2" key="1">
    <citation type="submission" date="2018-06" db="EMBL/GenBank/DDBJ databases">
        <authorList>
            <consortium name="Pathogen Informatics"/>
            <person name="Doyle S."/>
        </authorList>
    </citation>
    <scope>NUCLEOTIDE SEQUENCE [LARGE SCALE GENOMIC DNA]</scope>
    <source>
        <strain evidence="1 2">NCTC11370</strain>
    </source>
</reference>
<proteinExistence type="predicted"/>
<dbReference type="Gene3D" id="3.40.50.1240">
    <property type="entry name" value="Phosphoglycerate mutase-like"/>
    <property type="match status" value="1"/>
</dbReference>
<dbReference type="Proteomes" id="UP000254554">
    <property type="component" value="Unassembled WGS sequence"/>
</dbReference>
<dbReference type="GO" id="GO:0101006">
    <property type="term" value="F:protein histidine phosphatase activity"/>
    <property type="evidence" value="ECO:0007669"/>
    <property type="project" value="InterPro"/>
</dbReference>
<dbReference type="EC" id="3.1.3.-" evidence="1"/>
<dbReference type="Pfam" id="PF00300">
    <property type="entry name" value="His_Phos_1"/>
    <property type="match status" value="1"/>
</dbReference>